<dbReference type="OrthoDB" id="2157530at2759"/>
<dbReference type="InterPro" id="IPR052895">
    <property type="entry name" value="HetReg/Transcr_Mod"/>
</dbReference>
<proteinExistence type="predicted"/>
<dbReference type="AlphaFoldDB" id="A0A9P9BLA3"/>
<keyword evidence="2" id="KW-1185">Reference proteome</keyword>
<comment type="caution">
    <text evidence="1">The sequence shown here is derived from an EMBL/GenBank/DDBJ whole genome shotgun (WGS) entry which is preliminary data.</text>
</comment>
<dbReference type="PANTHER" id="PTHR24148">
    <property type="entry name" value="ANKYRIN REPEAT DOMAIN-CONTAINING PROTEIN 39 HOMOLOG-RELATED"/>
    <property type="match status" value="1"/>
</dbReference>
<dbReference type="EMBL" id="JAGTJQ010000009">
    <property type="protein sequence ID" value="KAH7024717.1"/>
    <property type="molecule type" value="Genomic_DNA"/>
</dbReference>
<evidence type="ECO:0000313" key="1">
    <source>
        <dbReference type="EMBL" id="KAH7024717.1"/>
    </source>
</evidence>
<dbReference type="PANTHER" id="PTHR24148:SF64">
    <property type="entry name" value="HETEROKARYON INCOMPATIBILITY DOMAIN-CONTAINING PROTEIN"/>
    <property type="match status" value="1"/>
</dbReference>
<dbReference type="GeneID" id="70186711"/>
<reference evidence="1" key="1">
    <citation type="journal article" date="2021" name="Nat. Commun.">
        <title>Genetic determinants of endophytism in the Arabidopsis root mycobiome.</title>
        <authorList>
            <person name="Mesny F."/>
            <person name="Miyauchi S."/>
            <person name="Thiergart T."/>
            <person name="Pickel B."/>
            <person name="Atanasova L."/>
            <person name="Karlsson M."/>
            <person name="Huettel B."/>
            <person name="Barry K.W."/>
            <person name="Haridas S."/>
            <person name="Chen C."/>
            <person name="Bauer D."/>
            <person name="Andreopoulos W."/>
            <person name="Pangilinan J."/>
            <person name="LaButti K."/>
            <person name="Riley R."/>
            <person name="Lipzen A."/>
            <person name="Clum A."/>
            <person name="Drula E."/>
            <person name="Henrissat B."/>
            <person name="Kohler A."/>
            <person name="Grigoriev I.V."/>
            <person name="Martin F.M."/>
            <person name="Hacquard S."/>
        </authorList>
    </citation>
    <scope>NUCLEOTIDE SEQUENCE</scope>
    <source>
        <strain evidence="1">MPI-CAGE-CH-0230</strain>
    </source>
</reference>
<organism evidence="1 2">
    <name type="scientific">Microdochium trichocladiopsis</name>
    <dbReference type="NCBI Taxonomy" id="1682393"/>
    <lineage>
        <taxon>Eukaryota</taxon>
        <taxon>Fungi</taxon>
        <taxon>Dikarya</taxon>
        <taxon>Ascomycota</taxon>
        <taxon>Pezizomycotina</taxon>
        <taxon>Sordariomycetes</taxon>
        <taxon>Xylariomycetidae</taxon>
        <taxon>Xylariales</taxon>
        <taxon>Microdochiaceae</taxon>
        <taxon>Microdochium</taxon>
    </lineage>
</organism>
<sequence length="358" mass="40244">MYPEPGEKLIHEEEDFDFLDVLDGASSQLASDGRDYVYALLSHPSATLSDGELIVEPDYTKTKQHVFKDVALRLIEETKSLRILAVVSPNKDHLSNDGFPTWLPQWDGLRENCPGSFKCRLTSNLSFAAPGYDPPLYWYISAGKTDLHVRGYVVDVIDEVTITIRIPEHSLKRPNDRPFYEIENWPLPAAPAFRSRQNSDLKSRLSEICCTLLANGRRKPLEREYYDFCRFRHHILSCASVFDGKTPRHPIAPEGFGELCASASLAKQLHFIPEIVLANCNNRKLFSTKAGRLGLGSHLVESGDLCCVVHGCSVPLILRRDRHGYRMLGAAYVQGFIIGESGPDDGSEAFQEQEFVLF</sequence>
<dbReference type="Proteomes" id="UP000756346">
    <property type="component" value="Unassembled WGS sequence"/>
</dbReference>
<protein>
    <submittedName>
        <fullName evidence="1">Uncharacterized protein</fullName>
    </submittedName>
</protein>
<name>A0A9P9BLA3_9PEZI</name>
<accession>A0A9P9BLA3</accession>
<gene>
    <name evidence="1" type="ORF">B0I36DRAFT_352922</name>
</gene>
<dbReference type="Pfam" id="PF26639">
    <property type="entry name" value="Het-6_barrel"/>
    <property type="match status" value="1"/>
</dbReference>
<dbReference type="RefSeq" id="XP_046008265.1">
    <property type="nucleotide sequence ID" value="XM_046157165.1"/>
</dbReference>
<evidence type="ECO:0000313" key="2">
    <source>
        <dbReference type="Proteomes" id="UP000756346"/>
    </source>
</evidence>